<keyword evidence="21" id="KW-1185">Reference proteome</keyword>
<dbReference type="GO" id="GO:0009236">
    <property type="term" value="P:cobalamin biosynthetic process"/>
    <property type="evidence" value="ECO:0007669"/>
    <property type="project" value="UniProtKB-UniRule"/>
</dbReference>
<evidence type="ECO:0000256" key="1">
    <source>
        <dbReference type="ARBA" id="ARBA00001946"/>
    </source>
</evidence>
<keyword evidence="9 19" id="KW-0808">Transferase</keyword>
<dbReference type="GO" id="GO:0005886">
    <property type="term" value="C:plasma membrane"/>
    <property type="evidence" value="ECO:0007669"/>
    <property type="project" value="UniProtKB-SubCell"/>
</dbReference>
<evidence type="ECO:0000256" key="2">
    <source>
        <dbReference type="ARBA" id="ARBA00004651"/>
    </source>
</evidence>
<evidence type="ECO:0000256" key="15">
    <source>
        <dbReference type="ARBA" id="ARBA00032605"/>
    </source>
</evidence>
<keyword evidence="8 19" id="KW-0169">Cobalamin biosynthesis</keyword>
<comment type="subcellular location">
    <subcellularLocation>
        <location evidence="2 19">Cell membrane</location>
        <topology evidence="2 19">Multi-pass membrane protein</topology>
    </subcellularLocation>
</comment>
<dbReference type="STRING" id="414004.CENSYa_1997"/>
<name>A0RZ34_CENSY</name>
<dbReference type="HOGENOM" id="CLU_057426_1_2_2"/>
<evidence type="ECO:0000256" key="5">
    <source>
        <dbReference type="ARBA" id="ARBA00013200"/>
    </source>
</evidence>
<evidence type="ECO:0000256" key="14">
    <source>
        <dbReference type="ARBA" id="ARBA00025228"/>
    </source>
</evidence>
<comment type="caution">
    <text evidence="19">Lacks conserved residue(s) required for the propagation of feature annotation.</text>
</comment>
<evidence type="ECO:0000256" key="4">
    <source>
        <dbReference type="ARBA" id="ARBA00010561"/>
    </source>
</evidence>
<evidence type="ECO:0000313" key="20">
    <source>
        <dbReference type="EMBL" id="ABK78601.1"/>
    </source>
</evidence>
<reference evidence="20 21" key="1">
    <citation type="journal article" date="2006" name="Proc. Natl. Acad. Sci. U.S.A.">
        <title>Genomic analysis of the uncultivated marine crenarchaeote Cenarchaeum symbiosum.</title>
        <authorList>
            <person name="Hallam S.J."/>
            <person name="Konstantinidis K.T."/>
            <person name="Putnam N."/>
            <person name="Schleper C."/>
            <person name="Watanabe Y."/>
            <person name="Sugahara J."/>
            <person name="Preston C."/>
            <person name="de la Torre J."/>
            <person name="Richardson P.M."/>
            <person name="DeLong E.F."/>
        </authorList>
    </citation>
    <scope>NUCLEOTIDE SEQUENCE [LARGE SCALE GENOMIC DNA]</scope>
    <source>
        <strain evidence="21">A</strain>
    </source>
</reference>
<protein>
    <recommendedName>
        <fullName evidence="6 19">Adenosylcobinamide-GDP ribazoletransferase</fullName>
        <ecNumber evidence="5 19">2.7.8.26</ecNumber>
    </recommendedName>
    <alternativeName>
        <fullName evidence="16 19">Cobalamin synthase</fullName>
    </alternativeName>
    <alternativeName>
        <fullName evidence="15 19">Cobalamin-5'-phosphate synthase</fullName>
    </alternativeName>
</protein>
<comment type="similarity">
    <text evidence="4 19">Belongs to the CobS family.</text>
</comment>
<evidence type="ECO:0000256" key="16">
    <source>
        <dbReference type="ARBA" id="ARBA00032853"/>
    </source>
</evidence>
<dbReference type="UniPathway" id="UPA00148">
    <property type="reaction ID" value="UER00238"/>
</dbReference>
<dbReference type="Proteomes" id="UP000000758">
    <property type="component" value="Chromosome"/>
</dbReference>
<keyword evidence="11 19" id="KW-0460">Magnesium</keyword>
<organism evidence="20 21">
    <name type="scientific">Cenarchaeum symbiosum (strain A)</name>
    <dbReference type="NCBI Taxonomy" id="414004"/>
    <lineage>
        <taxon>Archaea</taxon>
        <taxon>Nitrososphaerota</taxon>
        <taxon>Candidatus Cenarchaeales</taxon>
        <taxon>Candidatus Cenarchaeaceae</taxon>
        <taxon>Candidatus Cenarchaeum</taxon>
    </lineage>
</organism>
<dbReference type="PANTHER" id="PTHR34148:SF1">
    <property type="entry name" value="ADENOSYLCOBINAMIDE-GDP RIBAZOLETRANSFERASE"/>
    <property type="match status" value="1"/>
</dbReference>
<keyword evidence="13 19" id="KW-0472">Membrane</keyword>
<evidence type="ECO:0000256" key="9">
    <source>
        <dbReference type="ARBA" id="ARBA00022679"/>
    </source>
</evidence>
<keyword evidence="10 19" id="KW-0812">Transmembrane</keyword>
<comment type="cofactor">
    <cofactor evidence="1 19">
        <name>Mg(2+)</name>
        <dbReference type="ChEBI" id="CHEBI:18420"/>
    </cofactor>
</comment>
<comment type="function">
    <text evidence="14 19">Joins adenosylcobinamide-GDP and alpha-ribazole to generate adenosylcobalamin (Ado-cobalamin). Also synthesizes adenosylcobalamin 5'-phosphate from adenosylcobinamide-GDP and alpha-ribazole 5'-phosphate.</text>
</comment>
<dbReference type="InterPro" id="IPR003805">
    <property type="entry name" value="CobS"/>
</dbReference>
<dbReference type="Pfam" id="PF02654">
    <property type="entry name" value="CobS"/>
    <property type="match status" value="1"/>
</dbReference>
<evidence type="ECO:0000256" key="3">
    <source>
        <dbReference type="ARBA" id="ARBA00004663"/>
    </source>
</evidence>
<sequence length="219" mass="21871">MIARNMHLFPLAGMAIGLIAGGIGLGLSEAGADPLVVALLVVAVIAVITGIHHTDGLADFADGMMAGGDKERKISAMRDSSVGSAGVTAVVLYIVGMVVALSLAGGTELLKAVLFAEVAAKLSMVLMAWRGRTAAPGSGSPFVSAMKGGRRAAFAVIISAIPLVILGGWAGLAVLSTGVISSVILVSLSSRSFGGITGDVMGAANELTRLASVLVFVSI</sequence>
<dbReference type="GO" id="GO:0051073">
    <property type="term" value="F:adenosylcobinamide-GDP ribazoletransferase activity"/>
    <property type="evidence" value="ECO:0007669"/>
    <property type="project" value="UniProtKB-UniRule"/>
</dbReference>
<dbReference type="EC" id="2.7.8.26" evidence="5 19"/>
<keyword evidence="7 19" id="KW-1003">Cell membrane</keyword>
<evidence type="ECO:0000256" key="18">
    <source>
        <dbReference type="ARBA" id="ARBA00049504"/>
    </source>
</evidence>
<dbReference type="GO" id="GO:0008818">
    <property type="term" value="F:cobalamin 5'-phosphate synthase activity"/>
    <property type="evidence" value="ECO:0007669"/>
    <property type="project" value="UniProtKB-UniRule"/>
</dbReference>
<proteinExistence type="inferred from homology"/>
<comment type="catalytic activity">
    <reaction evidence="17 19">
        <text>alpha-ribazole + adenosylcob(III)inamide-GDP = adenosylcob(III)alamin + GMP + H(+)</text>
        <dbReference type="Rhea" id="RHEA:16049"/>
        <dbReference type="ChEBI" id="CHEBI:10329"/>
        <dbReference type="ChEBI" id="CHEBI:15378"/>
        <dbReference type="ChEBI" id="CHEBI:18408"/>
        <dbReference type="ChEBI" id="CHEBI:58115"/>
        <dbReference type="ChEBI" id="CHEBI:60487"/>
        <dbReference type="EC" id="2.7.8.26"/>
    </reaction>
</comment>
<dbReference type="EnsemblBacteria" id="ABK78601">
    <property type="protein sequence ID" value="ABK78601"/>
    <property type="gene ID" value="CENSYa_1997"/>
</dbReference>
<evidence type="ECO:0000256" key="19">
    <source>
        <dbReference type="HAMAP-Rule" id="MF_00719"/>
    </source>
</evidence>
<evidence type="ECO:0000256" key="6">
    <source>
        <dbReference type="ARBA" id="ARBA00015850"/>
    </source>
</evidence>
<gene>
    <name evidence="19" type="primary">cobS</name>
    <name evidence="20" type="ordered locus">CENSYa_1997</name>
</gene>
<evidence type="ECO:0000256" key="7">
    <source>
        <dbReference type="ARBA" id="ARBA00022475"/>
    </source>
</evidence>
<feature type="transmembrane region" description="Helical" evidence="19">
    <location>
        <begin position="82"/>
        <end position="103"/>
    </location>
</feature>
<evidence type="ECO:0000313" key="21">
    <source>
        <dbReference type="Proteomes" id="UP000000758"/>
    </source>
</evidence>
<evidence type="ECO:0000256" key="17">
    <source>
        <dbReference type="ARBA" id="ARBA00048623"/>
    </source>
</evidence>
<dbReference type="PANTHER" id="PTHR34148">
    <property type="entry name" value="ADENOSYLCOBINAMIDE-GDP RIBAZOLETRANSFERASE"/>
    <property type="match status" value="1"/>
</dbReference>
<keyword evidence="12 19" id="KW-1133">Transmembrane helix</keyword>
<accession>A0RZ34</accession>
<evidence type="ECO:0000256" key="12">
    <source>
        <dbReference type="ARBA" id="ARBA00022989"/>
    </source>
</evidence>
<dbReference type="HAMAP" id="MF_00719">
    <property type="entry name" value="CobS"/>
    <property type="match status" value="1"/>
</dbReference>
<evidence type="ECO:0000256" key="10">
    <source>
        <dbReference type="ARBA" id="ARBA00022692"/>
    </source>
</evidence>
<evidence type="ECO:0000256" key="8">
    <source>
        <dbReference type="ARBA" id="ARBA00022573"/>
    </source>
</evidence>
<comment type="pathway">
    <text evidence="3 19">Cofactor biosynthesis; adenosylcobalamin biosynthesis; adenosylcobalamin from cob(II)yrinate a,c-diamide: step 7/7.</text>
</comment>
<feature type="transmembrane region" description="Helical" evidence="19">
    <location>
        <begin position="38"/>
        <end position="61"/>
    </location>
</feature>
<dbReference type="PATRIC" id="fig|414004.10.peg.1829"/>
<dbReference type="NCBIfam" id="TIGR00317">
    <property type="entry name" value="cobS"/>
    <property type="match status" value="1"/>
</dbReference>
<evidence type="ECO:0000256" key="13">
    <source>
        <dbReference type="ARBA" id="ARBA00023136"/>
    </source>
</evidence>
<comment type="catalytic activity">
    <reaction evidence="18 19">
        <text>alpha-ribazole 5'-phosphate + adenosylcob(III)inamide-GDP = adenosylcob(III)alamin 5'-phosphate + GMP + H(+)</text>
        <dbReference type="Rhea" id="RHEA:23560"/>
        <dbReference type="ChEBI" id="CHEBI:15378"/>
        <dbReference type="ChEBI" id="CHEBI:57918"/>
        <dbReference type="ChEBI" id="CHEBI:58115"/>
        <dbReference type="ChEBI" id="CHEBI:60487"/>
        <dbReference type="ChEBI" id="CHEBI:60493"/>
        <dbReference type="EC" id="2.7.8.26"/>
    </reaction>
</comment>
<dbReference type="AlphaFoldDB" id="A0RZ34"/>
<evidence type="ECO:0000256" key="11">
    <source>
        <dbReference type="ARBA" id="ARBA00022842"/>
    </source>
</evidence>
<dbReference type="EMBL" id="DP000238">
    <property type="protein sequence ID" value="ABK78601.1"/>
    <property type="molecule type" value="Genomic_DNA"/>
</dbReference>
<dbReference type="KEGG" id="csy:CENSYa_1997"/>
<feature type="transmembrane region" description="Helical" evidence="19">
    <location>
        <begin position="152"/>
        <end position="185"/>
    </location>
</feature>